<evidence type="ECO:0000313" key="3">
    <source>
        <dbReference type="Proteomes" id="UP001330434"/>
    </source>
</evidence>
<reference evidence="2 3" key="1">
    <citation type="journal article" date="2024" name="Environ. Microbiol.">
        <title>Novel evolutionary insights on the interactions of the Holosporales (Alphaproteobacteria) with eukaryotic hosts from comparative genomics.</title>
        <authorList>
            <person name="Giovannini M."/>
            <person name="Petroni G."/>
            <person name="Castelli M."/>
        </authorList>
    </citation>
    <scope>NUCLEOTIDE SEQUENCE [LARGE SCALE GENOMIC DNA]</scope>
    <source>
        <strain evidence="2 3">US_Bl 15I1</strain>
    </source>
</reference>
<accession>A0ABZ2C4R2</accession>
<name>A0ABZ2C4R2_9PROT</name>
<dbReference type="EMBL" id="CP133270">
    <property type="protein sequence ID" value="WVX67038.1"/>
    <property type="molecule type" value="Genomic_DNA"/>
</dbReference>
<proteinExistence type="predicted"/>
<protein>
    <submittedName>
        <fullName evidence="2">Uncharacterized protein</fullName>
    </submittedName>
</protein>
<dbReference type="Proteomes" id="UP001330434">
    <property type="component" value="Chromosome"/>
</dbReference>
<gene>
    <name evidence="2" type="ORF">Bealeia1_01235</name>
</gene>
<feature type="signal peptide" evidence="1">
    <location>
        <begin position="1"/>
        <end position="29"/>
    </location>
</feature>
<keyword evidence="3" id="KW-1185">Reference proteome</keyword>
<keyword evidence="1" id="KW-0732">Signal</keyword>
<sequence>MKFNRFTKKFIIFFAFIFSCALGSMSLSAETNENSKPQITNVSDEIDDNFVYSFLGLLSKVGPKLTSSMKPGEGCWAAKIECGTLGCCSKWVDPYLKKHKAAQDKCSSICNNLESYCKPGQCPKGWGAACDAGCGYKDQCRDLCPCIKEHCS</sequence>
<feature type="chain" id="PRO_5045742048" evidence="1">
    <location>
        <begin position="30"/>
        <end position="152"/>
    </location>
</feature>
<dbReference type="PROSITE" id="PS51257">
    <property type="entry name" value="PROKAR_LIPOPROTEIN"/>
    <property type="match status" value="1"/>
</dbReference>
<evidence type="ECO:0000313" key="2">
    <source>
        <dbReference type="EMBL" id="WVX67038.1"/>
    </source>
</evidence>
<organism evidence="2 3">
    <name type="scientific">Candidatus Bealeia paramacronuclearis</name>
    <dbReference type="NCBI Taxonomy" id="1921001"/>
    <lineage>
        <taxon>Bacteria</taxon>
        <taxon>Pseudomonadati</taxon>
        <taxon>Pseudomonadota</taxon>
        <taxon>Alphaproteobacteria</taxon>
        <taxon>Holosporales</taxon>
        <taxon>Holosporaceae</taxon>
        <taxon>Candidatus Bealeia</taxon>
    </lineage>
</organism>
<evidence type="ECO:0000256" key="1">
    <source>
        <dbReference type="SAM" id="SignalP"/>
    </source>
</evidence>